<dbReference type="Gene3D" id="3.40.50.1820">
    <property type="entry name" value="alpha/beta hydrolase"/>
    <property type="match status" value="1"/>
</dbReference>
<accession>A0A6L8VIE5</accession>
<organism evidence="2 3">
    <name type="scientific">Frigidibacter albus</name>
    <dbReference type="NCBI Taxonomy" id="1465486"/>
    <lineage>
        <taxon>Bacteria</taxon>
        <taxon>Pseudomonadati</taxon>
        <taxon>Pseudomonadota</taxon>
        <taxon>Alphaproteobacteria</taxon>
        <taxon>Rhodobacterales</taxon>
        <taxon>Paracoccaceae</taxon>
        <taxon>Frigidibacter</taxon>
    </lineage>
</organism>
<keyword evidence="3" id="KW-1185">Reference proteome</keyword>
<dbReference type="AlphaFoldDB" id="A0A6L8VIE5"/>
<name>A0A6L8VIE5_9RHOB</name>
<gene>
    <name evidence="2" type="ORF">GS660_13455</name>
</gene>
<dbReference type="Proteomes" id="UP000477083">
    <property type="component" value="Unassembled WGS sequence"/>
</dbReference>
<evidence type="ECO:0000313" key="3">
    <source>
        <dbReference type="Proteomes" id="UP000477083"/>
    </source>
</evidence>
<reference evidence="2 3" key="1">
    <citation type="submission" date="2020-01" db="EMBL/GenBank/DDBJ databases">
        <title>Frigidibacter albus SP32T (=CGMCC 1.13995T).</title>
        <authorList>
            <person name="Liao X."/>
        </authorList>
    </citation>
    <scope>NUCLEOTIDE SEQUENCE [LARGE SCALE GENOMIC DNA]</scope>
    <source>
        <strain evidence="2 3">SP32</strain>
    </source>
</reference>
<evidence type="ECO:0000313" key="2">
    <source>
        <dbReference type="EMBL" id="MZQ90095.1"/>
    </source>
</evidence>
<dbReference type="InterPro" id="IPR029058">
    <property type="entry name" value="AB_hydrolase_fold"/>
</dbReference>
<dbReference type="RefSeq" id="WP_161347368.1">
    <property type="nucleotide sequence ID" value="NZ_BMGW01000008.1"/>
</dbReference>
<feature type="compositionally biased region" description="Low complexity" evidence="1">
    <location>
        <begin position="10"/>
        <end position="22"/>
    </location>
</feature>
<comment type="caution">
    <text evidence="2">The sequence shown here is derived from an EMBL/GenBank/DDBJ whole genome shotgun (WGS) entry which is preliminary data.</text>
</comment>
<sequence length="317" mass="32624">MTRPTPRAPSPFRMAAARPAAEPVEERAAPGPVPLLPQVLRPLSVPTPQGLRLAHVAPGIGAAGLRVLAFHGGGGDARRFAARARLHEALQGHAGSVVYPQAEGHWADGRPGIEPGWQADLALVQALAEGAPAPLCLAGASNGGMFALRLACELGVPPAAVVAVSVAMPADLALRAPVGPPVPLMLVQWTEDPLLPAAGGHVAPRGGVGLGQRGRVLGAEETVAFWRARNCCAGPPRHRQARISGQRAEIHAWTGGAGGADLWRVILQGSGHGWPSRAPGAGLAGSLEQMAARFLIWFSQKDRPGSAGLEGVSQDVI</sequence>
<evidence type="ECO:0008006" key="4">
    <source>
        <dbReference type="Google" id="ProtNLM"/>
    </source>
</evidence>
<dbReference type="SUPFAM" id="SSF53474">
    <property type="entry name" value="alpha/beta-Hydrolases"/>
    <property type="match status" value="1"/>
</dbReference>
<evidence type="ECO:0000256" key="1">
    <source>
        <dbReference type="SAM" id="MobiDB-lite"/>
    </source>
</evidence>
<feature type="region of interest" description="Disordered" evidence="1">
    <location>
        <begin position="1"/>
        <end position="29"/>
    </location>
</feature>
<protein>
    <recommendedName>
        <fullName evidence="4">Alpha/beta hydrolase</fullName>
    </recommendedName>
</protein>
<proteinExistence type="predicted"/>
<dbReference type="EMBL" id="WWNR01000008">
    <property type="protein sequence ID" value="MZQ90095.1"/>
    <property type="molecule type" value="Genomic_DNA"/>
</dbReference>
<dbReference type="OrthoDB" id="9767239at2"/>